<feature type="domain" description="DUS-like FMN-binding" evidence="9">
    <location>
        <begin position="1"/>
        <end position="307"/>
    </location>
</feature>
<dbReference type="Gene3D" id="3.20.20.70">
    <property type="entry name" value="Aldolase class I"/>
    <property type="match status" value="1"/>
</dbReference>
<dbReference type="PANTHER" id="PTHR42907">
    <property type="entry name" value="FMN-LINKED OXIDOREDUCTASES SUPERFAMILY PROTEIN"/>
    <property type="match status" value="1"/>
</dbReference>
<evidence type="ECO:0000256" key="7">
    <source>
        <dbReference type="ARBA" id="ARBA00022884"/>
    </source>
</evidence>
<dbReference type="PIRSF" id="PIRSF006621">
    <property type="entry name" value="Dus"/>
    <property type="match status" value="1"/>
</dbReference>
<accession>A0A0F9W2D9</accession>
<dbReference type="AlphaFoldDB" id="A0A0F9W2D9"/>
<dbReference type="CDD" id="cd02801">
    <property type="entry name" value="DUS_like_FMN"/>
    <property type="match status" value="1"/>
</dbReference>
<dbReference type="GO" id="GO:0000049">
    <property type="term" value="F:tRNA binding"/>
    <property type="evidence" value="ECO:0007669"/>
    <property type="project" value="UniProtKB-KW"/>
</dbReference>
<dbReference type="GO" id="GO:0050660">
    <property type="term" value="F:flavin adenine dinucleotide binding"/>
    <property type="evidence" value="ECO:0007669"/>
    <property type="project" value="InterPro"/>
</dbReference>
<evidence type="ECO:0000256" key="4">
    <source>
        <dbReference type="ARBA" id="ARBA00022643"/>
    </source>
</evidence>
<comment type="cofactor">
    <cofactor evidence="1">
        <name>FMN</name>
        <dbReference type="ChEBI" id="CHEBI:58210"/>
    </cofactor>
</comment>
<keyword evidence="2" id="KW-0820">tRNA-binding</keyword>
<keyword evidence="3" id="KW-0285">Flavoprotein</keyword>
<dbReference type="NCBIfam" id="NF008774">
    <property type="entry name" value="PRK11815.1"/>
    <property type="match status" value="1"/>
</dbReference>
<dbReference type="NCBIfam" id="TIGR00742">
    <property type="entry name" value="yjbN"/>
    <property type="match status" value="1"/>
</dbReference>
<evidence type="ECO:0000256" key="5">
    <source>
        <dbReference type="ARBA" id="ARBA00022694"/>
    </source>
</evidence>
<keyword evidence="4" id="KW-0288">FMN</keyword>
<dbReference type="InterPro" id="IPR018517">
    <property type="entry name" value="tRNA_hU_synthase_CS"/>
</dbReference>
<dbReference type="InterPro" id="IPR035587">
    <property type="entry name" value="DUS-like_FMN-bd"/>
</dbReference>
<keyword evidence="7" id="KW-0694">RNA-binding</keyword>
<evidence type="ECO:0000256" key="8">
    <source>
        <dbReference type="ARBA" id="ARBA00023002"/>
    </source>
</evidence>
<reference evidence="10" key="1">
    <citation type="journal article" date="2015" name="Nature">
        <title>Complex archaea that bridge the gap between prokaryotes and eukaryotes.</title>
        <authorList>
            <person name="Spang A."/>
            <person name="Saw J.H."/>
            <person name="Jorgensen S.L."/>
            <person name="Zaremba-Niedzwiedzka K."/>
            <person name="Martijn J."/>
            <person name="Lind A.E."/>
            <person name="van Eijk R."/>
            <person name="Schleper C."/>
            <person name="Guy L."/>
            <person name="Ettema T.J."/>
        </authorList>
    </citation>
    <scope>NUCLEOTIDE SEQUENCE</scope>
</reference>
<dbReference type="HAMAP" id="MF_02041">
    <property type="entry name" value="DusA_subfam"/>
    <property type="match status" value="1"/>
</dbReference>
<evidence type="ECO:0000256" key="1">
    <source>
        <dbReference type="ARBA" id="ARBA00001917"/>
    </source>
</evidence>
<evidence type="ECO:0000256" key="2">
    <source>
        <dbReference type="ARBA" id="ARBA00022555"/>
    </source>
</evidence>
<dbReference type="InterPro" id="IPR013785">
    <property type="entry name" value="Aldolase_TIM"/>
</dbReference>
<organism evidence="10">
    <name type="scientific">marine sediment metagenome</name>
    <dbReference type="NCBI Taxonomy" id="412755"/>
    <lineage>
        <taxon>unclassified sequences</taxon>
        <taxon>metagenomes</taxon>
        <taxon>ecological metagenomes</taxon>
    </lineage>
</organism>
<dbReference type="Gene3D" id="1.20.120.1460">
    <property type="match status" value="1"/>
</dbReference>
<dbReference type="InterPro" id="IPR004653">
    <property type="entry name" value="DusA"/>
</dbReference>
<protein>
    <recommendedName>
        <fullName evidence="9">DUS-like FMN-binding domain-containing protein</fullName>
    </recommendedName>
</protein>
<dbReference type="SUPFAM" id="SSF51395">
    <property type="entry name" value="FMN-linked oxidoreductases"/>
    <property type="match status" value="1"/>
</dbReference>
<sequence length="334" mass="36720">MLDWTDRHERYFLRLLSRHARLYTEMVTTGALLHGDVARHLKFDVAEHPLALQLGGSDPDALAHCATLAEQWGYDEVNLNIGCPSDRVQSGKFGACLMAEPALVAACVSAMQAATALPVTVKSRIGIDDQDSDEFLQRFVETVAGAGCRTFIIHARIAVLQGLSPKQNRDVPPLNYPRVKGIKQRYPELEIIINGGISSLEQTRSLLEGSDGPALDGIMMGREAYQNPYILAQVDQQLFADTLPVPSRADIIAAYLPYVEEQLAQGTALQHMTRHILGLFKGQSGGRLFRRHLSENAFRKNAGISVLRDACALAEADTSATGDMRQEEQLKENV</sequence>
<comment type="caution">
    <text evidence="10">The sequence shown here is derived from an EMBL/GenBank/DDBJ whole genome shotgun (WGS) entry which is preliminary data.</text>
</comment>
<dbReference type="PROSITE" id="PS01136">
    <property type="entry name" value="UPF0034"/>
    <property type="match status" value="1"/>
</dbReference>
<dbReference type="GO" id="GO:0017150">
    <property type="term" value="F:tRNA dihydrouridine synthase activity"/>
    <property type="evidence" value="ECO:0007669"/>
    <property type="project" value="InterPro"/>
</dbReference>
<dbReference type="PANTHER" id="PTHR42907:SF1">
    <property type="entry name" value="FMN-LINKED OXIDOREDUCTASES SUPERFAMILY PROTEIN"/>
    <property type="match status" value="1"/>
</dbReference>
<name>A0A0F9W2D9_9ZZZZ</name>
<keyword evidence="6" id="KW-0521">NADP</keyword>
<evidence type="ECO:0000256" key="3">
    <source>
        <dbReference type="ARBA" id="ARBA00022630"/>
    </source>
</evidence>
<dbReference type="InterPro" id="IPR001269">
    <property type="entry name" value="DUS_fam"/>
</dbReference>
<keyword evidence="8" id="KW-0560">Oxidoreductase</keyword>
<keyword evidence="5" id="KW-0819">tRNA processing</keyword>
<evidence type="ECO:0000313" key="10">
    <source>
        <dbReference type="EMBL" id="KKO10490.1"/>
    </source>
</evidence>
<evidence type="ECO:0000259" key="9">
    <source>
        <dbReference type="Pfam" id="PF01207"/>
    </source>
</evidence>
<dbReference type="EMBL" id="LAZR01000004">
    <property type="protein sequence ID" value="KKO10490.1"/>
    <property type="molecule type" value="Genomic_DNA"/>
</dbReference>
<evidence type="ECO:0000256" key="6">
    <source>
        <dbReference type="ARBA" id="ARBA00022857"/>
    </source>
</evidence>
<gene>
    <name evidence="10" type="ORF">LCGC14_0019680</name>
</gene>
<proteinExistence type="inferred from homology"/>
<dbReference type="Pfam" id="PF01207">
    <property type="entry name" value="Dus"/>
    <property type="match status" value="1"/>
</dbReference>